<comment type="caution">
    <text evidence="3">The sequence shown here is derived from an EMBL/GenBank/DDBJ whole genome shotgun (WGS) entry which is preliminary data.</text>
</comment>
<dbReference type="Pfam" id="PF22322">
    <property type="entry name" value="DUF6973"/>
    <property type="match status" value="1"/>
</dbReference>
<dbReference type="Proteomes" id="UP000028623">
    <property type="component" value="Unassembled WGS sequence"/>
</dbReference>
<keyword evidence="1" id="KW-0472">Membrane</keyword>
<organism evidence="3 4">
    <name type="scientific">Epilithonimonas lactis</name>
    <dbReference type="NCBI Taxonomy" id="421072"/>
    <lineage>
        <taxon>Bacteria</taxon>
        <taxon>Pseudomonadati</taxon>
        <taxon>Bacteroidota</taxon>
        <taxon>Flavobacteriia</taxon>
        <taxon>Flavobacteriales</taxon>
        <taxon>Weeksellaceae</taxon>
        <taxon>Chryseobacterium group</taxon>
        <taxon>Epilithonimonas</taxon>
    </lineage>
</organism>
<dbReference type="RefSeq" id="WP_034973772.1">
    <property type="nucleotide sequence ID" value="NZ_FOFI01000002.1"/>
</dbReference>
<evidence type="ECO:0000256" key="1">
    <source>
        <dbReference type="SAM" id="Phobius"/>
    </source>
</evidence>
<reference evidence="3 4" key="1">
    <citation type="submission" date="2014-07" db="EMBL/GenBank/DDBJ databases">
        <title>Epilithonimonas lactis LMG 22401 Genome.</title>
        <authorList>
            <person name="Pipes S.E."/>
            <person name="Stropko S.J."/>
        </authorList>
    </citation>
    <scope>NUCLEOTIDE SEQUENCE [LARGE SCALE GENOMIC DNA]</scope>
    <source>
        <strain evidence="3 4">LMG 24401</strain>
    </source>
</reference>
<sequence length="169" mass="19831">MRFIGIIFRALKTLTFNKLLKVFSIGIMHPLFAFLYTYASLRAFQKAKELYPKTNSNSGIGNAFRHAYWCCIIMMYFCKVSSPEKSLKWCKRLTDMHEDLFPNKPLETKMDLHNNQLGMDYFMSLLPGVHRQFFESSFFIKELQEKTKDAVLITSVDEEVAKDILIYLE</sequence>
<gene>
    <name evidence="3" type="ORF">IO89_04085</name>
</gene>
<dbReference type="eggNOG" id="ENOG5032VPP">
    <property type="taxonomic scope" value="Bacteria"/>
</dbReference>
<protein>
    <recommendedName>
        <fullName evidence="2">DUF6973 domain-containing protein</fullName>
    </recommendedName>
</protein>
<evidence type="ECO:0000259" key="2">
    <source>
        <dbReference type="Pfam" id="PF22322"/>
    </source>
</evidence>
<accession>A0A085BMR1</accession>
<name>A0A085BMR1_9FLAO</name>
<evidence type="ECO:0000313" key="3">
    <source>
        <dbReference type="EMBL" id="KFC23756.1"/>
    </source>
</evidence>
<proteinExistence type="predicted"/>
<keyword evidence="1" id="KW-0812">Transmembrane</keyword>
<feature type="domain" description="DUF6973" evidence="2">
    <location>
        <begin position="25"/>
        <end position="150"/>
    </location>
</feature>
<feature type="transmembrane region" description="Helical" evidence="1">
    <location>
        <begin position="20"/>
        <end position="39"/>
    </location>
</feature>
<dbReference type="AlphaFoldDB" id="A0A085BMR1"/>
<keyword evidence="4" id="KW-1185">Reference proteome</keyword>
<keyword evidence="1" id="KW-1133">Transmembrane helix</keyword>
<dbReference type="OrthoDB" id="1496068at2"/>
<dbReference type="InterPro" id="IPR054246">
    <property type="entry name" value="DUF6973"/>
</dbReference>
<dbReference type="STRING" id="421072.SAMN04488097_1787"/>
<evidence type="ECO:0000313" key="4">
    <source>
        <dbReference type="Proteomes" id="UP000028623"/>
    </source>
</evidence>
<dbReference type="EMBL" id="JPLY01000001">
    <property type="protein sequence ID" value="KFC23756.1"/>
    <property type="molecule type" value="Genomic_DNA"/>
</dbReference>